<dbReference type="Gene3D" id="1.10.1060.10">
    <property type="entry name" value="Alpha-helical ferredoxin"/>
    <property type="match status" value="1"/>
</dbReference>
<sequence>MRELTKMWFPEGYVCQHNEKVMALANLIGRKKPGKGFAWDDPEYVILEAGVDDEMAEMGLAMGYFTKRTAPEMARLTGKSEEYCHEQMMKLAVYGTTFVNVINGVDTFWHAESWIPGVMEMIVNNLDNVKNYPIVAYAMEAYGRVRGPLSAGMFPPGIGLMRVIPIESAIDGTSRRASYEEVSTYLNENTIFSCSPCSCRTDREAMGEGCGHLKEDMCIQLGHAAEYYIRTGRARAITREEAFEIIKRAEENGLMHQIPNIDGSGKTHAICNCCGCSCLSLRTGSMYKNTDMVRSNYVSRVDKEKCVACGQCVEHCPVNALKLGQKLCSTGPVTEDITTKRTPRNNEWGQKDWNPDYRTNRQEVVDTGTAPCKTSCPAHIAVQGYIKLAAQGKYREALQLIKMENPFPAVCGRVCNRRCEDACTRGSLDEPIAIDEIKKFIAEQDLDETSRFIPKKRHDYSDKKIAIVGAGPAGLSCAYYLAQDGYDITVFEKQERLGGMLTLGIPSFVLEKNVVDAEIDVLRELGVKFKTGVEVGRDVTLDELRGQGYKAFYLAVGAQQGRGLGLEGEDAQGVLSGVELLRRVNLSEEKLVSGKVVVIGGGNVAIDVARSARRCGGEQVELYCLESRAEMPALDEEVEAAEHEHISIHNGWGPKRILTENGKVTGVEFKRCVSVFDENRRFSPKYDENDVMVVPADWVALSVGQAIDWGGLLDGSSAVLGRNNTIQVDDWTYQTAQSDVFAGGDAVTGPRFAIDAIAAGKQGAISIHRFVQPGQDLRFGRSRREFIELDKSTAVLEGYDNTPRQRPQAAETPDAPSFRDTRGTFTEEQMKKESERCLGCGATVVDEYMCVGCGMCTTKCKFDAIRLERAYDSPGVAFLDIKKTITPHVLKRKVKITAKKVFGGKE</sequence>
<gene>
    <name evidence="6" type="ORF">KL86CLO1_12244</name>
</gene>
<dbReference type="GO" id="GO:0016491">
    <property type="term" value="F:oxidoreductase activity"/>
    <property type="evidence" value="ECO:0007669"/>
    <property type="project" value="InterPro"/>
</dbReference>
<evidence type="ECO:0000256" key="4">
    <source>
        <dbReference type="SAM" id="MobiDB-lite"/>
    </source>
</evidence>
<dbReference type="InterPro" id="IPR036188">
    <property type="entry name" value="FAD/NAD-bd_sf"/>
</dbReference>
<dbReference type="GO" id="GO:0046872">
    <property type="term" value="F:metal ion binding"/>
    <property type="evidence" value="ECO:0007669"/>
    <property type="project" value="UniProtKB-KW"/>
</dbReference>
<organism evidence="6">
    <name type="scientific">uncultured Eubacteriales bacterium</name>
    <dbReference type="NCBI Taxonomy" id="172733"/>
    <lineage>
        <taxon>Bacteria</taxon>
        <taxon>Bacillati</taxon>
        <taxon>Bacillota</taxon>
        <taxon>Clostridia</taxon>
        <taxon>Eubacteriales</taxon>
        <taxon>environmental samples</taxon>
    </lineage>
</organism>
<feature type="domain" description="4Fe-4S ferredoxin-type" evidence="5">
    <location>
        <begin position="297"/>
        <end position="326"/>
    </location>
</feature>
<dbReference type="SUPFAM" id="SSF46548">
    <property type="entry name" value="alpha-helical ferredoxin"/>
    <property type="match status" value="2"/>
</dbReference>
<proteinExistence type="predicted"/>
<dbReference type="PROSITE" id="PS51379">
    <property type="entry name" value="4FE4S_FER_2"/>
    <property type="match status" value="2"/>
</dbReference>
<dbReference type="Gene3D" id="3.30.70.20">
    <property type="match status" value="1"/>
</dbReference>
<dbReference type="PRINTS" id="PR00419">
    <property type="entry name" value="ADXRDTASE"/>
</dbReference>
<dbReference type="EMBL" id="FLUN01000001">
    <property type="protein sequence ID" value="SBW07013.1"/>
    <property type="molecule type" value="Genomic_DNA"/>
</dbReference>
<dbReference type="Pfam" id="PF14691">
    <property type="entry name" value="Fer4_20"/>
    <property type="match status" value="1"/>
</dbReference>
<dbReference type="PANTHER" id="PTHR42783">
    <property type="entry name" value="GLUTAMATE SYNTHASE [NADPH] SMALL CHAIN"/>
    <property type="match status" value="1"/>
</dbReference>
<keyword evidence="3" id="KW-0411">Iron-sulfur</keyword>
<evidence type="ECO:0000256" key="3">
    <source>
        <dbReference type="ARBA" id="ARBA00023014"/>
    </source>
</evidence>
<evidence type="ECO:0000259" key="5">
    <source>
        <dbReference type="PROSITE" id="PS51379"/>
    </source>
</evidence>
<evidence type="ECO:0000256" key="2">
    <source>
        <dbReference type="ARBA" id="ARBA00023004"/>
    </source>
</evidence>
<dbReference type="PROSITE" id="PS00198">
    <property type="entry name" value="4FE4S_FER_1"/>
    <property type="match status" value="1"/>
</dbReference>
<keyword evidence="2" id="KW-0408">Iron</keyword>
<dbReference type="AlphaFoldDB" id="A0A212K5M6"/>
<dbReference type="GO" id="GO:0051536">
    <property type="term" value="F:iron-sulfur cluster binding"/>
    <property type="evidence" value="ECO:0007669"/>
    <property type="project" value="UniProtKB-KW"/>
</dbReference>
<dbReference type="InterPro" id="IPR017896">
    <property type="entry name" value="4Fe4S_Fe-S-bd"/>
</dbReference>
<feature type="region of interest" description="Disordered" evidence="4">
    <location>
        <begin position="797"/>
        <end position="821"/>
    </location>
</feature>
<dbReference type="Pfam" id="PF00037">
    <property type="entry name" value="Fer4"/>
    <property type="match status" value="2"/>
</dbReference>
<evidence type="ECO:0000313" key="6">
    <source>
        <dbReference type="EMBL" id="SBW07013.1"/>
    </source>
</evidence>
<dbReference type="InterPro" id="IPR023753">
    <property type="entry name" value="FAD/NAD-binding_dom"/>
</dbReference>
<dbReference type="SUPFAM" id="SSF51971">
    <property type="entry name" value="Nucleotide-binding domain"/>
    <property type="match status" value="1"/>
</dbReference>
<keyword evidence="1" id="KW-0479">Metal-binding</keyword>
<name>A0A212K5M6_9FIRM</name>
<dbReference type="PANTHER" id="PTHR42783:SF3">
    <property type="entry name" value="GLUTAMATE SYNTHASE [NADPH] SMALL CHAIN-RELATED"/>
    <property type="match status" value="1"/>
</dbReference>
<protein>
    <recommendedName>
        <fullName evidence="5">4Fe-4S ferredoxin-type domain-containing protein</fullName>
    </recommendedName>
</protein>
<reference evidence="6" key="1">
    <citation type="submission" date="2016-04" db="EMBL/GenBank/DDBJ databases">
        <authorList>
            <person name="Evans L.H."/>
            <person name="Alamgir A."/>
            <person name="Owens N."/>
            <person name="Weber N.D."/>
            <person name="Virtaneva K."/>
            <person name="Barbian K."/>
            <person name="Babar A."/>
            <person name="Rosenke K."/>
        </authorList>
    </citation>
    <scope>NUCLEOTIDE SEQUENCE</scope>
    <source>
        <strain evidence="6">86</strain>
    </source>
</reference>
<evidence type="ECO:0000256" key="1">
    <source>
        <dbReference type="ARBA" id="ARBA00022723"/>
    </source>
</evidence>
<dbReference type="InterPro" id="IPR009051">
    <property type="entry name" value="Helical_ferredxn"/>
</dbReference>
<accession>A0A212K5M6</accession>
<dbReference type="Pfam" id="PF07992">
    <property type="entry name" value="Pyr_redox_2"/>
    <property type="match status" value="1"/>
</dbReference>
<feature type="domain" description="4Fe-4S ferredoxin-type" evidence="5">
    <location>
        <begin position="841"/>
        <end position="870"/>
    </location>
</feature>
<dbReference type="InterPro" id="IPR028261">
    <property type="entry name" value="DPD_II"/>
</dbReference>
<dbReference type="Gene3D" id="3.50.50.60">
    <property type="entry name" value="FAD/NAD(P)-binding domain"/>
    <property type="match status" value="2"/>
</dbReference>
<dbReference type="InterPro" id="IPR017900">
    <property type="entry name" value="4Fe4S_Fe_S_CS"/>
</dbReference>
<dbReference type="SUPFAM" id="SSF54862">
    <property type="entry name" value="4Fe-4S ferredoxins"/>
    <property type="match status" value="1"/>
</dbReference>